<dbReference type="Proteomes" id="UP000263014">
    <property type="component" value="Unassembled WGS sequence"/>
</dbReference>
<accession>A0A374P833</accession>
<comment type="caution">
    <text evidence="1">The sequence shown here is derived from an EMBL/GenBank/DDBJ whole genome shotgun (WGS) entry which is preliminary data.</text>
</comment>
<reference evidence="1 2" key="1">
    <citation type="submission" date="2018-08" db="EMBL/GenBank/DDBJ databases">
        <title>A genome reference for cultivated species of the human gut microbiota.</title>
        <authorList>
            <person name="Zou Y."/>
            <person name="Xue W."/>
            <person name="Luo G."/>
        </authorList>
    </citation>
    <scope>NUCLEOTIDE SEQUENCE [LARGE SCALE GENOMIC DNA]</scope>
    <source>
        <strain evidence="1 2">TM09-12</strain>
    </source>
</reference>
<dbReference type="AlphaFoldDB" id="A0A374P833"/>
<gene>
    <name evidence="1" type="ORF">DXD79_13540</name>
</gene>
<evidence type="ECO:0000313" key="2">
    <source>
        <dbReference type="Proteomes" id="UP000263014"/>
    </source>
</evidence>
<organism evidence="1 2">
    <name type="scientific">Hungatella hathewayi</name>
    <dbReference type="NCBI Taxonomy" id="154046"/>
    <lineage>
        <taxon>Bacteria</taxon>
        <taxon>Bacillati</taxon>
        <taxon>Bacillota</taxon>
        <taxon>Clostridia</taxon>
        <taxon>Lachnospirales</taxon>
        <taxon>Lachnospiraceae</taxon>
        <taxon>Hungatella</taxon>
    </lineage>
</organism>
<name>A0A374P833_9FIRM</name>
<proteinExistence type="predicted"/>
<sequence>MVPIMALMRSVFSYRCFFLSDLIPPGLYFFEIFRKFLLIFRTLINISAIIGKISNNGVFIKRFVRKELLKMTEKVCFTTLETDEKLNYLYEEMRGLAKRQDQMMGDLEYIGKQLRRVEIIQDDNIADSIAAMVSNFSDISKKMDRFVNMEAVLHTIKSDVKIIKEL</sequence>
<dbReference type="EMBL" id="QSON01000006">
    <property type="protein sequence ID" value="RGJ03424.1"/>
    <property type="molecule type" value="Genomic_DNA"/>
</dbReference>
<protein>
    <submittedName>
        <fullName evidence="1">Uncharacterized protein</fullName>
    </submittedName>
</protein>
<evidence type="ECO:0000313" key="1">
    <source>
        <dbReference type="EMBL" id="RGJ03424.1"/>
    </source>
</evidence>